<accession>A0A4R6BEJ6</accession>
<evidence type="ECO:0000313" key="3">
    <source>
        <dbReference type="Proteomes" id="UP000295310"/>
    </source>
</evidence>
<gene>
    <name evidence="2" type="ORF">ERX27_04645</name>
</gene>
<protein>
    <submittedName>
        <fullName evidence="2">NERD domain-containing protein</fullName>
    </submittedName>
</protein>
<organism evidence="2 3">
    <name type="scientific">Macrococcus brunensis</name>
    <dbReference type="NCBI Taxonomy" id="198483"/>
    <lineage>
        <taxon>Bacteria</taxon>
        <taxon>Bacillati</taxon>
        <taxon>Bacillota</taxon>
        <taxon>Bacilli</taxon>
        <taxon>Bacillales</taxon>
        <taxon>Staphylococcaceae</taxon>
        <taxon>Macrococcus</taxon>
    </lineage>
</organism>
<reference evidence="2 3" key="1">
    <citation type="submission" date="2019-01" db="EMBL/GenBank/DDBJ databases">
        <title>Draft genome sequences of the type strains of six Macrococcus species.</title>
        <authorList>
            <person name="Mazhar S."/>
            <person name="Altermann E."/>
            <person name="Hill C."/>
            <person name="Mcauliffe O."/>
        </authorList>
    </citation>
    <scope>NUCLEOTIDE SEQUENCE [LARGE SCALE GENOMIC DNA]</scope>
    <source>
        <strain evidence="2 3">CCM4811</strain>
    </source>
</reference>
<keyword evidence="3" id="KW-1185">Reference proteome</keyword>
<dbReference type="EMBL" id="SCWA01000006">
    <property type="protein sequence ID" value="TDL98189.1"/>
    <property type="molecule type" value="Genomic_DNA"/>
</dbReference>
<dbReference type="AlphaFoldDB" id="A0A4R6BEJ6"/>
<evidence type="ECO:0000313" key="2">
    <source>
        <dbReference type="EMBL" id="TDL98189.1"/>
    </source>
</evidence>
<dbReference type="Proteomes" id="UP000295310">
    <property type="component" value="Unassembled WGS sequence"/>
</dbReference>
<dbReference type="PROSITE" id="PS50965">
    <property type="entry name" value="NERD"/>
    <property type="match status" value="1"/>
</dbReference>
<dbReference type="Pfam" id="PF08378">
    <property type="entry name" value="NERD"/>
    <property type="match status" value="1"/>
</dbReference>
<comment type="caution">
    <text evidence="2">The sequence shown here is derived from an EMBL/GenBank/DDBJ whole genome shotgun (WGS) entry which is preliminary data.</text>
</comment>
<sequence>MKRKHLIMELLHRRAGIDVKSLERERKGVSGEKMVRELVDEKMVLEDVTLEIDGSIIQLDFVVIAEGRVTVLEVKHHSKDYVIRENSWYFNDGQKASNPFYQLERARGLMEKYLRQRGFRVPVWGFIVWTNSESHVFGLKQDDPFMTPGKLVRYMRENPFRANLELREMIERDRILVSPFDKIELDAAGLAPGLHCLKCFSLDVKRTRKTVLCTKCQCSVCTLEAVKAHLVFYCLLYDRESFQIKDIMIFTGGLISLRTMQTCISQMVEAEILRRIHRTEFQLLHINELIREMKD</sequence>
<proteinExistence type="predicted"/>
<evidence type="ECO:0000259" key="1">
    <source>
        <dbReference type="PROSITE" id="PS50965"/>
    </source>
</evidence>
<dbReference type="InterPro" id="IPR011528">
    <property type="entry name" value="NERD"/>
</dbReference>
<feature type="domain" description="NERD" evidence="1">
    <location>
        <begin position="22"/>
        <end position="133"/>
    </location>
</feature>
<name>A0A4R6BEJ6_9STAP</name>
<dbReference type="OrthoDB" id="2164794at2"/>
<dbReference type="RefSeq" id="WP_133431667.1">
    <property type="nucleotide sequence ID" value="NZ_SCWA01000006.1"/>
</dbReference>